<proteinExistence type="predicted"/>
<evidence type="ECO:0000313" key="1">
    <source>
        <dbReference type="EMBL" id="MBX49495.1"/>
    </source>
</evidence>
<accession>A0A2P2P414</accession>
<sequence length="42" mass="5135">MLYVRSLILCYNTYGPSSWHIFSFWVRTRPFCMFWLSKVQLG</sequence>
<protein>
    <submittedName>
        <fullName evidence="1">Uncharacterized protein</fullName>
    </submittedName>
</protein>
<organism evidence="1">
    <name type="scientific">Rhizophora mucronata</name>
    <name type="common">Asiatic mangrove</name>
    <dbReference type="NCBI Taxonomy" id="61149"/>
    <lineage>
        <taxon>Eukaryota</taxon>
        <taxon>Viridiplantae</taxon>
        <taxon>Streptophyta</taxon>
        <taxon>Embryophyta</taxon>
        <taxon>Tracheophyta</taxon>
        <taxon>Spermatophyta</taxon>
        <taxon>Magnoliopsida</taxon>
        <taxon>eudicotyledons</taxon>
        <taxon>Gunneridae</taxon>
        <taxon>Pentapetalae</taxon>
        <taxon>rosids</taxon>
        <taxon>fabids</taxon>
        <taxon>Malpighiales</taxon>
        <taxon>Rhizophoraceae</taxon>
        <taxon>Rhizophora</taxon>
    </lineage>
</organism>
<dbReference type="EMBL" id="GGEC01069011">
    <property type="protein sequence ID" value="MBX49495.1"/>
    <property type="molecule type" value="Transcribed_RNA"/>
</dbReference>
<name>A0A2P2P414_RHIMU</name>
<dbReference type="AlphaFoldDB" id="A0A2P2P414"/>
<reference evidence="1" key="1">
    <citation type="submission" date="2018-02" db="EMBL/GenBank/DDBJ databases">
        <title>Rhizophora mucronata_Transcriptome.</title>
        <authorList>
            <person name="Meera S.P."/>
            <person name="Sreeshan A."/>
            <person name="Augustine A."/>
        </authorList>
    </citation>
    <scope>NUCLEOTIDE SEQUENCE</scope>
    <source>
        <tissue evidence="1">Leaf</tissue>
    </source>
</reference>